<evidence type="ECO:0000259" key="2">
    <source>
        <dbReference type="Pfam" id="PF13439"/>
    </source>
</evidence>
<dbReference type="EMBL" id="JACOOO010000041">
    <property type="protein sequence ID" value="MBC5630562.1"/>
    <property type="molecule type" value="Genomic_DNA"/>
</dbReference>
<dbReference type="Pfam" id="PF13439">
    <property type="entry name" value="Glyco_transf_4"/>
    <property type="match status" value="1"/>
</dbReference>
<dbReference type="InterPro" id="IPR050194">
    <property type="entry name" value="Glycosyltransferase_grp1"/>
</dbReference>
<accession>A0ABR7DGS9</accession>
<evidence type="ECO:0000259" key="1">
    <source>
        <dbReference type="Pfam" id="PF00534"/>
    </source>
</evidence>
<dbReference type="SUPFAM" id="SSF53756">
    <property type="entry name" value="UDP-Glycosyltransferase/glycogen phosphorylase"/>
    <property type="match status" value="1"/>
</dbReference>
<proteinExistence type="predicted"/>
<sequence length="423" mass="48772">MRIAMLTNNYKPFIGGVPISIERLANGLREQGHEVFIFAPSYENQVDEENVVRYKSLKENNKITGKFAVPNIFDLNIERKFRELNIDIIHVHHPMLIGWTAIYLGKKYNIPVTFTYHTRYEEYLHNIKLYDALDNRKNRDKGILNNIENDILTFTKETLVPKGVKTFSNMCDMIFAPTKEIKNYLEEINVNTKINVMPTGLEDTHFIGDESRTREIRDKYIDDKKYLFCTVSRLTKEKNVEFIIDGIKRLKEKVGDIFKLLIIGDGPLKEELKEKVSNLGIKSNVEFLNNIPNKNIGDYYRACDLFLFASKSETQGIVLIEAMAAKNPVVAVRGTGVVDIIENEVNGFITDEDIDEWSDKIASLLNNKVSFKKMSIRAYNTALNYSSEKIAKIAEKSYIDVIDLYGNRGGEFSYEFGFRKIYK</sequence>
<evidence type="ECO:0000313" key="4">
    <source>
        <dbReference type="Proteomes" id="UP000596929"/>
    </source>
</evidence>
<dbReference type="PANTHER" id="PTHR45947:SF3">
    <property type="entry name" value="SULFOQUINOVOSYL TRANSFERASE SQD2"/>
    <property type="match status" value="1"/>
</dbReference>
<feature type="domain" description="Glycosyltransferase subfamily 4-like N-terminal" evidence="2">
    <location>
        <begin position="14"/>
        <end position="202"/>
    </location>
</feature>
<keyword evidence="4" id="KW-1185">Reference proteome</keyword>
<reference evidence="3 4" key="1">
    <citation type="submission" date="2020-08" db="EMBL/GenBank/DDBJ databases">
        <title>Genome public.</title>
        <authorList>
            <person name="Liu C."/>
            <person name="Sun Q."/>
        </authorList>
    </citation>
    <scope>NUCLEOTIDE SEQUENCE [LARGE SCALE GENOMIC DNA]</scope>
    <source>
        <strain evidence="3 4">NSJ-6</strain>
    </source>
</reference>
<dbReference type="Proteomes" id="UP000596929">
    <property type="component" value="Unassembled WGS sequence"/>
</dbReference>
<feature type="domain" description="Glycosyl transferase family 1" evidence="1">
    <location>
        <begin position="213"/>
        <end position="380"/>
    </location>
</feature>
<gene>
    <name evidence="3" type="ORF">H8S20_17025</name>
</gene>
<dbReference type="PANTHER" id="PTHR45947">
    <property type="entry name" value="SULFOQUINOVOSYL TRANSFERASE SQD2"/>
    <property type="match status" value="1"/>
</dbReference>
<evidence type="ECO:0000313" key="3">
    <source>
        <dbReference type="EMBL" id="MBC5630562.1"/>
    </source>
</evidence>
<dbReference type="Gene3D" id="3.40.50.2000">
    <property type="entry name" value="Glycogen Phosphorylase B"/>
    <property type="match status" value="2"/>
</dbReference>
<comment type="caution">
    <text evidence="3">The sequence shown here is derived from an EMBL/GenBank/DDBJ whole genome shotgun (WGS) entry which is preliminary data.</text>
</comment>
<protein>
    <submittedName>
        <fullName evidence="3">Glycosyltransferase</fullName>
    </submittedName>
</protein>
<name>A0ABR7DGS9_9CLOT</name>
<dbReference type="Pfam" id="PF00534">
    <property type="entry name" value="Glycos_transf_1"/>
    <property type="match status" value="1"/>
</dbReference>
<organism evidence="3 4">
    <name type="scientific">Clostridium hominis</name>
    <dbReference type="NCBI Taxonomy" id="2763036"/>
    <lineage>
        <taxon>Bacteria</taxon>
        <taxon>Bacillati</taxon>
        <taxon>Bacillota</taxon>
        <taxon>Clostridia</taxon>
        <taxon>Eubacteriales</taxon>
        <taxon>Clostridiaceae</taxon>
        <taxon>Clostridium</taxon>
    </lineage>
</organism>
<dbReference type="InterPro" id="IPR001296">
    <property type="entry name" value="Glyco_trans_1"/>
</dbReference>
<dbReference type="InterPro" id="IPR028098">
    <property type="entry name" value="Glyco_trans_4-like_N"/>
</dbReference>